<dbReference type="Proteomes" id="UP000886523">
    <property type="component" value="Unassembled WGS sequence"/>
</dbReference>
<evidence type="ECO:0000313" key="2">
    <source>
        <dbReference type="EMBL" id="KAF9510437.1"/>
    </source>
</evidence>
<protein>
    <submittedName>
        <fullName evidence="2">Uncharacterized protein</fullName>
    </submittedName>
</protein>
<evidence type="ECO:0000313" key="3">
    <source>
        <dbReference type="Proteomes" id="UP000886523"/>
    </source>
</evidence>
<dbReference type="AlphaFoldDB" id="A0A9P6ARN6"/>
<sequence length="210" mass="23236">MSMLLRWILGYKSIPESSGPEPVLSSSNLTCLDNTADSSQSSSRKRKNYLAAADGGPSGLMDSAVVNGPSSAKRRRLSDRLPPSQSFGRFYIWMRDVLRGLDHRRSAMPGACAICLSPSTHRSMYHHVMAEHIYPATGGYARRPRNPSRAVRSSPLHHCQIPCCTNKIRRLPFRAPEYPPPHGHSGNPDQPPPRLSHALQDRQIRGSGYA</sequence>
<accession>A0A9P6ARN6</accession>
<feature type="region of interest" description="Disordered" evidence="1">
    <location>
        <begin position="174"/>
        <end position="210"/>
    </location>
</feature>
<evidence type="ECO:0000256" key="1">
    <source>
        <dbReference type="SAM" id="MobiDB-lite"/>
    </source>
</evidence>
<comment type="caution">
    <text evidence="2">The sequence shown here is derived from an EMBL/GenBank/DDBJ whole genome shotgun (WGS) entry which is preliminary data.</text>
</comment>
<proteinExistence type="predicted"/>
<organism evidence="2 3">
    <name type="scientific">Hydnum rufescens UP504</name>
    <dbReference type="NCBI Taxonomy" id="1448309"/>
    <lineage>
        <taxon>Eukaryota</taxon>
        <taxon>Fungi</taxon>
        <taxon>Dikarya</taxon>
        <taxon>Basidiomycota</taxon>
        <taxon>Agaricomycotina</taxon>
        <taxon>Agaricomycetes</taxon>
        <taxon>Cantharellales</taxon>
        <taxon>Hydnaceae</taxon>
        <taxon>Hydnum</taxon>
    </lineage>
</organism>
<dbReference type="EMBL" id="MU129016">
    <property type="protein sequence ID" value="KAF9510437.1"/>
    <property type="molecule type" value="Genomic_DNA"/>
</dbReference>
<reference evidence="2" key="1">
    <citation type="journal article" date="2020" name="Nat. Commun.">
        <title>Large-scale genome sequencing of mycorrhizal fungi provides insights into the early evolution of symbiotic traits.</title>
        <authorList>
            <person name="Miyauchi S."/>
            <person name="Kiss E."/>
            <person name="Kuo A."/>
            <person name="Drula E."/>
            <person name="Kohler A."/>
            <person name="Sanchez-Garcia M."/>
            <person name="Morin E."/>
            <person name="Andreopoulos B."/>
            <person name="Barry K.W."/>
            <person name="Bonito G."/>
            <person name="Buee M."/>
            <person name="Carver A."/>
            <person name="Chen C."/>
            <person name="Cichocki N."/>
            <person name="Clum A."/>
            <person name="Culley D."/>
            <person name="Crous P.W."/>
            <person name="Fauchery L."/>
            <person name="Girlanda M."/>
            <person name="Hayes R.D."/>
            <person name="Keri Z."/>
            <person name="LaButti K."/>
            <person name="Lipzen A."/>
            <person name="Lombard V."/>
            <person name="Magnuson J."/>
            <person name="Maillard F."/>
            <person name="Murat C."/>
            <person name="Nolan M."/>
            <person name="Ohm R.A."/>
            <person name="Pangilinan J."/>
            <person name="Pereira M.F."/>
            <person name="Perotto S."/>
            <person name="Peter M."/>
            <person name="Pfister S."/>
            <person name="Riley R."/>
            <person name="Sitrit Y."/>
            <person name="Stielow J.B."/>
            <person name="Szollosi G."/>
            <person name="Zifcakova L."/>
            <person name="Stursova M."/>
            <person name="Spatafora J.W."/>
            <person name="Tedersoo L."/>
            <person name="Vaario L.M."/>
            <person name="Yamada A."/>
            <person name="Yan M."/>
            <person name="Wang P."/>
            <person name="Xu J."/>
            <person name="Bruns T."/>
            <person name="Baldrian P."/>
            <person name="Vilgalys R."/>
            <person name="Dunand C."/>
            <person name="Henrissat B."/>
            <person name="Grigoriev I.V."/>
            <person name="Hibbett D."/>
            <person name="Nagy L.G."/>
            <person name="Martin F.M."/>
        </authorList>
    </citation>
    <scope>NUCLEOTIDE SEQUENCE</scope>
    <source>
        <strain evidence="2">UP504</strain>
    </source>
</reference>
<gene>
    <name evidence="2" type="ORF">BS47DRAFT_67929</name>
</gene>
<keyword evidence="3" id="KW-1185">Reference proteome</keyword>
<name>A0A9P6ARN6_9AGAM</name>